<dbReference type="OrthoDB" id="5594977at2759"/>
<sequence length="389" mass="44569">KKPLDEKNNITEVEKPENKVQLDQSTPEDTRNDNKNNNNNIIVNDPITSFSNWWGSSGSKTVNSFFDSASHAVEDFSSKAKEKIIETGSKSSTQMPNPDQISRTIETSTEKVGGFLNSFVSQIKSTTSHLSQQQSFKTYYQYDEVLKIYLINDQLKNFNYFNYLVYKNFNKVLSQVQGSILIEINNNFSNSNNNENFKLISLLEMAKLYDDDSDSIKKKLDFFTGSDLNAEKLLTANIDDGIKTLATINKNLSTIEKLQQKEISSRLSHIFITVIPTVSGTNNLSQENFIKIKDDDKSNFQFLFILKDLEHDITIELKSQSFPIKWAYWLSDSPNLTLNGDDNQQVDHENNNLEDYIDQTDWVKDWVKDGLNLSIGMLAQNYIIERMGF</sequence>
<dbReference type="Pfam" id="PF10310">
    <property type="entry name" value="DUF5427"/>
    <property type="match status" value="1"/>
</dbReference>
<name>A0A1D2VND7_9ASCO</name>
<feature type="non-terminal residue" evidence="2">
    <location>
        <position position="1"/>
    </location>
</feature>
<gene>
    <name evidence="2" type="ORF">ASCRUDRAFT_74509</name>
</gene>
<dbReference type="FunCoup" id="A0A1D2VND7">
    <property type="interactions" value="22"/>
</dbReference>
<reference evidence="3" key="1">
    <citation type="submission" date="2016-05" db="EMBL/GenBank/DDBJ databases">
        <title>Comparative genomics of biotechnologically important yeasts.</title>
        <authorList>
            <consortium name="DOE Joint Genome Institute"/>
            <person name="Riley R."/>
            <person name="Haridas S."/>
            <person name="Wolfe K.H."/>
            <person name="Lopes M.R."/>
            <person name="Hittinger C.T."/>
            <person name="Goker M."/>
            <person name="Salamov A."/>
            <person name="Wisecaver J."/>
            <person name="Long T.M."/>
            <person name="Aerts A.L."/>
            <person name="Barry K."/>
            <person name="Choi C."/>
            <person name="Clum A."/>
            <person name="Coughlan A.Y."/>
            <person name="Deshpande S."/>
            <person name="Douglass A.P."/>
            <person name="Hanson S.J."/>
            <person name="Klenk H.-P."/>
            <person name="Labutti K."/>
            <person name="Lapidus A."/>
            <person name="Lindquist E."/>
            <person name="Lipzen A."/>
            <person name="Meier-Kolthoff J.P."/>
            <person name="Ohm R.A."/>
            <person name="Otillar R.P."/>
            <person name="Pangilinan J."/>
            <person name="Peng Y."/>
            <person name="Rokas A."/>
            <person name="Rosa C.A."/>
            <person name="Scheuner C."/>
            <person name="Sibirny A.A."/>
            <person name="Slot J.C."/>
            <person name="Stielow J.B."/>
            <person name="Sun H."/>
            <person name="Kurtzman C.P."/>
            <person name="Blackwell M."/>
            <person name="Grigoriev I.V."/>
            <person name="Jeffries T.W."/>
        </authorList>
    </citation>
    <scope>NUCLEOTIDE SEQUENCE [LARGE SCALE GENOMIC DNA]</scope>
    <source>
        <strain evidence="3">DSM 1968</strain>
    </source>
</reference>
<feature type="region of interest" description="Disordered" evidence="1">
    <location>
        <begin position="1"/>
        <end position="42"/>
    </location>
</feature>
<organism evidence="2 3">
    <name type="scientific">Ascoidea rubescens DSM 1968</name>
    <dbReference type="NCBI Taxonomy" id="1344418"/>
    <lineage>
        <taxon>Eukaryota</taxon>
        <taxon>Fungi</taxon>
        <taxon>Dikarya</taxon>
        <taxon>Ascomycota</taxon>
        <taxon>Saccharomycotina</taxon>
        <taxon>Saccharomycetes</taxon>
        <taxon>Ascoideaceae</taxon>
        <taxon>Ascoidea</taxon>
    </lineage>
</organism>
<dbReference type="STRING" id="1344418.A0A1D2VND7"/>
<dbReference type="GeneID" id="30966352"/>
<keyword evidence="3" id="KW-1185">Reference proteome</keyword>
<feature type="compositionally biased region" description="Basic and acidic residues" evidence="1">
    <location>
        <begin position="1"/>
        <end position="20"/>
    </location>
</feature>
<dbReference type="Proteomes" id="UP000095038">
    <property type="component" value="Unassembled WGS sequence"/>
</dbReference>
<dbReference type="PANTHER" id="PTHR28265:SF1">
    <property type="entry name" value="MAINTENANCE OF TELOMERE CAPPING PROTEIN 1"/>
    <property type="match status" value="1"/>
</dbReference>
<dbReference type="EMBL" id="KV454476">
    <property type="protein sequence ID" value="ODV63120.1"/>
    <property type="molecule type" value="Genomic_DNA"/>
</dbReference>
<evidence type="ECO:0008006" key="4">
    <source>
        <dbReference type="Google" id="ProtNLM"/>
    </source>
</evidence>
<accession>A0A1D2VND7</accession>
<dbReference type="RefSeq" id="XP_020049427.1">
    <property type="nucleotide sequence ID" value="XM_020192716.1"/>
</dbReference>
<dbReference type="AlphaFoldDB" id="A0A1D2VND7"/>
<proteinExistence type="predicted"/>
<evidence type="ECO:0000313" key="2">
    <source>
        <dbReference type="EMBL" id="ODV63120.1"/>
    </source>
</evidence>
<dbReference type="InParanoid" id="A0A1D2VND7"/>
<dbReference type="InterPro" id="IPR018814">
    <property type="entry name" value="DUF5427"/>
</dbReference>
<dbReference type="PANTHER" id="PTHR28265">
    <property type="entry name" value="MAINTENANCE OF TELOMERE CAPPING PROTEIN 1"/>
    <property type="match status" value="1"/>
</dbReference>
<evidence type="ECO:0000256" key="1">
    <source>
        <dbReference type="SAM" id="MobiDB-lite"/>
    </source>
</evidence>
<protein>
    <recommendedName>
        <fullName evidence="4">Maintenance of telomere capping protein 1</fullName>
    </recommendedName>
</protein>
<evidence type="ECO:0000313" key="3">
    <source>
        <dbReference type="Proteomes" id="UP000095038"/>
    </source>
</evidence>